<dbReference type="AlphaFoldDB" id="A0A5K1AJ24"/>
<evidence type="ECO:0000256" key="1">
    <source>
        <dbReference type="SAM" id="MobiDB-lite"/>
    </source>
</evidence>
<accession>A0A5K1AJ24</accession>
<gene>
    <name evidence="2" type="ORF">NYM_LOCUS14251</name>
</gene>
<protein>
    <submittedName>
        <fullName evidence="2">Uncharacterized protein</fullName>
    </submittedName>
</protein>
<organism evidence="2">
    <name type="scientific">Nymphaea colorata</name>
    <name type="common">pocket water lily</name>
    <dbReference type="NCBI Taxonomy" id="210225"/>
    <lineage>
        <taxon>Eukaryota</taxon>
        <taxon>Viridiplantae</taxon>
        <taxon>Streptophyta</taxon>
        <taxon>Embryophyta</taxon>
        <taxon>Tracheophyta</taxon>
        <taxon>Spermatophyta</taxon>
        <taxon>Magnoliopsida</taxon>
        <taxon>Nymphaeales</taxon>
        <taxon>Nymphaeaceae</taxon>
        <taxon>Nymphaea</taxon>
    </lineage>
</organism>
<name>A0A5K1AJ24_9MAGN</name>
<evidence type="ECO:0000313" key="2">
    <source>
        <dbReference type="EMBL" id="VVW02231.1"/>
    </source>
</evidence>
<proteinExistence type="predicted"/>
<sequence>MAKLPMGIWPELEEEEQRDEEKAGMNH</sequence>
<dbReference type="EMBL" id="LR721780">
    <property type="protein sequence ID" value="VVW02231.1"/>
    <property type="molecule type" value="Genomic_DNA"/>
</dbReference>
<feature type="region of interest" description="Disordered" evidence="1">
    <location>
        <begin position="1"/>
        <end position="27"/>
    </location>
</feature>
<reference evidence="2" key="1">
    <citation type="submission" date="2019-09" db="EMBL/GenBank/DDBJ databases">
        <authorList>
            <person name="Zhang L."/>
        </authorList>
    </citation>
    <scope>NUCLEOTIDE SEQUENCE</scope>
</reference>